<feature type="region of interest" description="Disordered" evidence="6">
    <location>
        <begin position="1578"/>
        <end position="1606"/>
    </location>
</feature>
<feature type="region of interest" description="Disordered" evidence="6">
    <location>
        <begin position="970"/>
        <end position="1098"/>
    </location>
</feature>
<dbReference type="EMBL" id="JABANN010000014">
    <property type="protein sequence ID" value="KAF4675492.1"/>
    <property type="molecule type" value="Genomic_DNA"/>
</dbReference>
<dbReference type="InterPro" id="IPR001650">
    <property type="entry name" value="Helicase_C-like"/>
</dbReference>
<evidence type="ECO:0000256" key="3">
    <source>
        <dbReference type="ARBA" id="ARBA00022741"/>
    </source>
</evidence>
<dbReference type="GO" id="GO:0005737">
    <property type="term" value="C:cytoplasm"/>
    <property type="evidence" value="ECO:0007669"/>
    <property type="project" value="UniProtKB-SubCell"/>
</dbReference>
<feature type="domain" description="Helicase C-terminal" evidence="8">
    <location>
        <begin position="1896"/>
        <end position="2052"/>
    </location>
</feature>
<keyword evidence="2" id="KW-0963">Cytoplasm</keyword>
<evidence type="ECO:0000313" key="10">
    <source>
        <dbReference type="Proteomes" id="UP000572268"/>
    </source>
</evidence>
<dbReference type="InterPro" id="IPR014001">
    <property type="entry name" value="Helicase_ATP-bd"/>
</dbReference>
<protein>
    <submittedName>
        <fullName evidence="9">Regulator of nonsense transcripts upf2</fullName>
    </submittedName>
</protein>
<dbReference type="SMART" id="SM00490">
    <property type="entry name" value="HELICc"/>
    <property type="match status" value="1"/>
</dbReference>
<dbReference type="InterPro" id="IPR039762">
    <property type="entry name" value="Nmd2/UPF2"/>
</dbReference>
<evidence type="ECO:0000313" key="9">
    <source>
        <dbReference type="EMBL" id="KAF4675492.1"/>
    </source>
</evidence>
<organism evidence="9 10">
    <name type="scientific">Perkinsus olseni</name>
    <name type="common">Perkinsus atlanticus</name>
    <dbReference type="NCBI Taxonomy" id="32597"/>
    <lineage>
        <taxon>Eukaryota</taxon>
        <taxon>Sar</taxon>
        <taxon>Alveolata</taxon>
        <taxon>Perkinsozoa</taxon>
        <taxon>Perkinsea</taxon>
        <taxon>Perkinsida</taxon>
        <taxon>Perkinsidae</taxon>
        <taxon>Perkinsus</taxon>
    </lineage>
</organism>
<feature type="compositionally biased region" description="Acidic residues" evidence="6">
    <location>
        <begin position="811"/>
        <end position="827"/>
    </location>
</feature>
<dbReference type="Gene3D" id="1.25.40.180">
    <property type="match status" value="3"/>
</dbReference>
<keyword evidence="5" id="KW-0175">Coiled coil</keyword>
<dbReference type="PROSITE" id="PS51194">
    <property type="entry name" value="HELICASE_CTER"/>
    <property type="match status" value="1"/>
</dbReference>
<dbReference type="GO" id="GO:0000184">
    <property type="term" value="P:nuclear-transcribed mRNA catabolic process, nonsense-mediated decay"/>
    <property type="evidence" value="ECO:0007669"/>
    <property type="project" value="InterPro"/>
</dbReference>
<evidence type="ECO:0000256" key="2">
    <source>
        <dbReference type="ARBA" id="ARBA00022490"/>
    </source>
</evidence>
<feature type="compositionally biased region" description="Polar residues" evidence="6">
    <location>
        <begin position="1081"/>
        <end position="1090"/>
    </location>
</feature>
<feature type="compositionally biased region" description="Polar residues" evidence="6">
    <location>
        <begin position="1325"/>
        <end position="1334"/>
    </location>
</feature>
<feature type="compositionally biased region" description="Polar residues" evidence="6">
    <location>
        <begin position="1163"/>
        <end position="1173"/>
    </location>
</feature>
<proteinExistence type="predicted"/>
<sequence length="2468" mass="273345">MPGAASQDRIDEVKAKVKEESAEVVWRKKLRDRLREARKGVDGVEVTKQALSARDKSITKIAKLLNRLRRLSGEPSSDGTISEMKKLNVTMYSSELASALSDGTSSMKVKDVHKTVEVITELICTYGVDMGRHIMLEFVKQFEASIGELSRRRVLSRIVTEMVLTNCTGDDNTEALDMLQTVVKGMLVGNKGQSTQTQVLLQDVTALHSWLNKYHLCALNCPGESHEALLKEAGLEGPDYTDCRLDSAISDALVKAISNFYSNFAVPQLYPVAHEQMVAQEEFNTRMRVDKGTVDAENASKYSSLATAFEKLSTQLKSVAEILDLPPPKLPGEESESKTRLTGPSQEASKKEDGGGLSEQERMLQLLWVDDSDRSFYEDLYDLEARLPPVLLRDVPKADADAETTAKGGTTAASAAFDVWLDNLRTCERRDTADELSQKWFEEGLNTKQNRRKLARFILNPRDKARGTVPPEWLRVVANIAPWAKDLVDALASQALKRLDEALAKNETDRVGEQMVCLRLLAQMCKFRLVPPGAVMDFFKRLMDGGHLANDHWAEMASQLCLSCGRYLLYKPDTATRMDNLVERMWKLKNSATQALTASADVSLEDAYFHMKPRKTRFGVKGGDQDRPIMERLIRKFIFQDIYIMDEDEGLRLARKLPWEHHVIEENGTVKIGEKCNEEDSEVYKWMNECVLDLNVHANYDCMYSLASLLSGLARFRPRFVIEVVDELMEEIQIGCEREDPRESSARVRQIKLIGELYIYCVLDSATIFDLLYHLIGFGGATSFAASTADTAARTLEKCQIATGGPMGAIAEEDEEEGEDGEDEDGSDSLNSKALLLPDVFRDPSNIDEPPYSFFRATLVCNLLSACGPYFYKSSRLRERLERFMLFFRRYLLARSTAAGMELPRRVENMYLDTLDAIHPTSSHKSRRERRRRRKGKEEEEEPSVLNGKVSSLTDVDKELHKMLLTEGEALRQGKQIDDQGNDDDDEYEEDEEDDDAYASSSQVDGMASDEFGDEDDEEDDEDELREKELMDEEFDRSFKEMLSESVAYGRSQRQQQAPLRSLQDDRLRQALSTVRVAELSNKTDSQSPPSEAPLKPGMMKFVMRTNKKGVSTAGSGVIGLAVPSTSKLVRGQAEYEEHRQKKEQERAAIKELTIKHIDVMEQSGSQEESSTPPAVRYNFERRRRSRGSSKPLRPGRLDDFIGQGYLPEPDRQRPIRPTAPHSSTATGGPSFPMQPGSKRTLAEQRNRPGSRGGSRFADDMPTFTPSAGWFSAATPPIDAEHEKIVSTEPTVSQPTAPPVVRKFRSRGPVSMLRRNPLGGLTATAAKSNDSVEMTETPIAPREDGPPRKDPVSQPDESVSPPKAARQEAESTDTFGDEKIPVVEKPKLDKEAPDSEAHLPAAPKAGMATGGKKEREGPGGCSSVSKAPVQKRSAKRKRQSGGASGPPRTRKCRTKANEAKAKPSANKRGGEAAPSAAGAAGGDGPRIVSNNFVYQNLKHKGHAKSNKHVEKMKRKIGMDNKGRIKEGGSAKSAILNAGRTAGLRRRGGQQVGGYTKAQRARLRRIELAQDMLKSRQLADQRLTRGKDDDGADDLEGRGATPARNTVFSASVDVAKLDRLMEERAKKREGGQEDESTRPQSATRSNERVELPCVPSDEELQTMLREEFGHTGGFRPGQREAIEALLGGASCLVVLPTGQGKSLIYQFIARIYRKYLGDRGGVTVVVSPLISLMADQLRQLPSCVRGATINSTMTPYEMDAVLLGAAHGEVDLLLVAPERLLMWSFQNALPFVNLVAIDEAHCISEWSHSFRPAYQRITGVIRRQLRPAHLLALTATATSRTISSVVNILGGIDVTVRADGVVEKTLESVQTQQEETERGSMVLRRNLRLSGSPTLNPLQSLLELLHTSEYRPLSSIIVYVAYQWQTEQVARLLCQRGVRAGAYHGGMSSIERNEVQEAFVRGGGQAAAGGIQVIVATVAFGMGIDKADVRAVVHMALPRSLESYVQETGRCCRDGFEFGLCHVLICHADYARLRRAVFSDSLDPLSVGSLIGRVLFAPPQDPATVDKVETFGSCCCVAAPAHDEAALHFTFVDEKQGARELDCGKEQLTFLLGLLESAGQGVRGVFHGFPSKVKLRFFSRDPESIVREDAFMRALLAPEESGPIAETTEATSAALGTDEEAIAITVPCRAGVYTIDTRLALPTLASTSGYASITPPEFMRRLHDAQRKWHFAVEKQDYGHVVVMTGNSRGAEPDQLTVTAVRDLAVSLISQVRKHQDHQLVKVDACYLVLRRIAANDNKKDPLFGHRLVQNYFSLASEGCEEEVLLTLADGDRAELRKILGPAAVPHEQGDISERTVKDWEGDENYGSDFNWVRGDLEGLLSCGMLRTIDPGVYSTKDGAEPFWMDESLWQAPPQCAVRTRATRVQGIPSPTYPTKSWKDTSYWGRHEALPFDVLTSMIAAAIRGWQLR</sequence>
<feature type="region of interest" description="Disordered" evidence="6">
    <location>
        <begin position="1161"/>
        <end position="1488"/>
    </location>
</feature>
<feature type="region of interest" description="Disordered" evidence="6">
    <location>
        <begin position="918"/>
        <end position="952"/>
    </location>
</feature>
<feature type="compositionally biased region" description="Acidic residues" evidence="6">
    <location>
        <begin position="980"/>
        <end position="997"/>
    </location>
</feature>
<feature type="domain" description="Helicase ATP-binding" evidence="7">
    <location>
        <begin position="1681"/>
        <end position="1854"/>
    </location>
</feature>
<dbReference type="GO" id="GO:0035145">
    <property type="term" value="C:exon-exon junction complex"/>
    <property type="evidence" value="ECO:0007669"/>
    <property type="project" value="TreeGrafter"/>
</dbReference>
<feature type="compositionally biased region" description="Basic and acidic residues" evidence="6">
    <location>
        <begin position="1376"/>
        <end position="1397"/>
    </location>
</feature>
<evidence type="ECO:0000256" key="5">
    <source>
        <dbReference type="SAM" id="Coils"/>
    </source>
</evidence>
<feature type="region of interest" description="Disordered" evidence="6">
    <location>
        <begin position="1537"/>
        <end position="1558"/>
    </location>
</feature>
<evidence type="ECO:0000259" key="8">
    <source>
        <dbReference type="PROSITE" id="PS51194"/>
    </source>
</evidence>
<dbReference type="Pfam" id="PF04050">
    <property type="entry name" value="Upf2"/>
    <property type="match status" value="1"/>
</dbReference>
<accession>A0A7J6MV46</accession>
<dbReference type="Pfam" id="PF00271">
    <property type="entry name" value="Helicase_C"/>
    <property type="match status" value="1"/>
</dbReference>
<feature type="region of interest" description="Disordered" evidence="6">
    <location>
        <begin position="1623"/>
        <end position="1650"/>
    </location>
</feature>
<feature type="compositionally biased region" description="Basic and acidic residues" evidence="6">
    <location>
        <begin position="1578"/>
        <end position="1588"/>
    </location>
</feature>
<feature type="compositionally biased region" description="Basic and acidic residues" evidence="6">
    <location>
        <begin position="1341"/>
        <end position="1351"/>
    </location>
</feature>
<evidence type="ECO:0000256" key="6">
    <source>
        <dbReference type="SAM" id="MobiDB-lite"/>
    </source>
</evidence>
<feature type="coiled-coil region" evidence="5">
    <location>
        <begin position="1129"/>
        <end position="1156"/>
    </location>
</feature>
<feature type="compositionally biased region" description="Basic residues" evidence="6">
    <location>
        <begin position="922"/>
        <end position="935"/>
    </location>
</feature>
<dbReference type="InterPro" id="IPR007193">
    <property type="entry name" value="Upf2/Nmd2_C"/>
</dbReference>
<dbReference type="PROSITE" id="PS51192">
    <property type="entry name" value="HELICASE_ATP_BIND_1"/>
    <property type="match status" value="1"/>
</dbReference>
<keyword evidence="3" id="KW-0547">Nucleotide-binding</keyword>
<dbReference type="Pfam" id="PF00270">
    <property type="entry name" value="DEAD"/>
    <property type="match status" value="1"/>
</dbReference>
<dbReference type="GO" id="GO:0003723">
    <property type="term" value="F:RNA binding"/>
    <property type="evidence" value="ECO:0007669"/>
    <property type="project" value="InterPro"/>
</dbReference>
<dbReference type="PANTHER" id="PTHR12839:SF7">
    <property type="entry name" value="REGULATOR OF NONSENSE TRANSCRIPTS 2"/>
    <property type="match status" value="1"/>
</dbReference>
<dbReference type="InterPro" id="IPR027417">
    <property type="entry name" value="P-loop_NTPase"/>
</dbReference>
<comment type="caution">
    <text evidence="9">The sequence shown here is derived from an EMBL/GenBank/DDBJ whole genome shotgun (WGS) entry which is preliminary data.</text>
</comment>
<feature type="compositionally biased region" description="Acidic residues" evidence="6">
    <location>
        <begin position="1011"/>
        <end position="1035"/>
    </location>
</feature>
<dbReference type="GO" id="GO:0004386">
    <property type="term" value="F:helicase activity"/>
    <property type="evidence" value="ECO:0007669"/>
    <property type="project" value="InterPro"/>
</dbReference>
<dbReference type="GO" id="GO:0006310">
    <property type="term" value="P:DNA recombination"/>
    <property type="evidence" value="ECO:0007669"/>
    <property type="project" value="InterPro"/>
</dbReference>
<dbReference type="SMART" id="SM00543">
    <property type="entry name" value="MIF4G"/>
    <property type="match status" value="1"/>
</dbReference>
<feature type="region of interest" description="Disordered" evidence="6">
    <location>
        <begin position="324"/>
        <end position="358"/>
    </location>
</feature>
<keyword evidence="4" id="KW-0067">ATP-binding</keyword>
<dbReference type="Proteomes" id="UP000572268">
    <property type="component" value="Unassembled WGS sequence"/>
</dbReference>
<dbReference type="Gene3D" id="3.40.50.300">
    <property type="entry name" value="P-loop containing nucleotide triphosphate hydrolases"/>
    <property type="match status" value="2"/>
</dbReference>
<evidence type="ECO:0000256" key="4">
    <source>
        <dbReference type="ARBA" id="ARBA00022840"/>
    </source>
</evidence>
<dbReference type="NCBIfam" id="TIGR00614">
    <property type="entry name" value="recQ_fam"/>
    <property type="match status" value="1"/>
</dbReference>
<dbReference type="SUPFAM" id="SSF52540">
    <property type="entry name" value="P-loop containing nucleoside triphosphate hydrolases"/>
    <property type="match status" value="1"/>
</dbReference>
<evidence type="ECO:0000259" key="7">
    <source>
        <dbReference type="PROSITE" id="PS51192"/>
    </source>
</evidence>
<dbReference type="SUPFAM" id="SSF48371">
    <property type="entry name" value="ARM repeat"/>
    <property type="match status" value="2"/>
</dbReference>
<comment type="subcellular location">
    <subcellularLocation>
        <location evidence="1">Cytoplasm</location>
    </subcellularLocation>
</comment>
<dbReference type="Pfam" id="PF02854">
    <property type="entry name" value="MIF4G"/>
    <property type="match status" value="2"/>
</dbReference>
<feature type="compositionally biased region" description="Basic and acidic residues" evidence="6">
    <location>
        <begin position="348"/>
        <end position="358"/>
    </location>
</feature>
<reference evidence="9 10" key="1">
    <citation type="submission" date="2020-04" db="EMBL/GenBank/DDBJ databases">
        <title>Perkinsus olseni comparative genomics.</title>
        <authorList>
            <person name="Bogema D.R."/>
        </authorList>
    </citation>
    <scope>NUCLEOTIDE SEQUENCE [LARGE SCALE GENOMIC DNA]</scope>
    <source>
        <strain evidence="9">ATCC PRA-31</strain>
    </source>
</reference>
<dbReference type="GO" id="GO:0005524">
    <property type="term" value="F:ATP binding"/>
    <property type="evidence" value="ECO:0007669"/>
    <property type="project" value="UniProtKB-KW"/>
</dbReference>
<dbReference type="PANTHER" id="PTHR12839">
    <property type="entry name" value="NONSENSE-MEDIATED MRNA DECAY PROTEIN 2 UP-FRAMESHIFT SUPPRESSOR 2"/>
    <property type="match status" value="1"/>
</dbReference>
<dbReference type="InterPro" id="IPR011545">
    <property type="entry name" value="DEAD/DEAH_box_helicase_dom"/>
</dbReference>
<feature type="region of interest" description="Disordered" evidence="6">
    <location>
        <begin position="807"/>
        <end position="830"/>
    </location>
</feature>
<dbReference type="InterPro" id="IPR016024">
    <property type="entry name" value="ARM-type_fold"/>
</dbReference>
<gene>
    <name evidence="9" type="primary">UPF2</name>
    <name evidence="9" type="ORF">FOL46_001432</name>
</gene>
<dbReference type="InterPro" id="IPR004589">
    <property type="entry name" value="DNA_helicase_ATP-dep_RecQ"/>
</dbReference>
<dbReference type="SMART" id="SM00487">
    <property type="entry name" value="DEXDc"/>
    <property type="match status" value="1"/>
</dbReference>
<name>A0A7J6MV46_PEROL</name>
<feature type="compositionally biased region" description="Basic and acidic residues" evidence="6">
    <location>
        <begin position="1623"/>
        <end position="1636"/>
    </location>
</feature>
<evidence type="ECO:0000256" key="1">
    <source>
        <dbReference type="ARBA" id="ARBA00004496"/>
    </source>
</evidence>
<dbReference type="InterPro" id="IPR003890">
    <property type="entry name" value="MIF4G-like_typ-3"/>
</dbReference>